<organism evidence="6 7">
    <name type="scientific">Faunimonas pinastri</name>
    <dbReference type="NCBI Taxonomy" id="1855383"/>
    <lineage>
        <taxon>Bacteria</taxon>
        <taxon>Pseudomonadati</taxon>
        <taxon>Pseudomonadota</taxon>
        <taxon>Alphaproteobacteria</taxon>
        <taxon>Hyphomicrobiales</taxon>
        <taxon>Afifellaceae</taxon>
        <taxon>Faunimonas</taxon>
    </lineage>
</organism>
<dbReference type="Proteomes" id="UP000199647">
    <property type="component" value="Unassembled WGS sequence"/>
</dbReference>
<dbReference type="PANTHER" id="PTHR46847">
    <property type="entry name" value="D-ALLOSE-BINDING PERIPLASMIC PROTEIN-RELATED"/>
    <property type="match status" value="1"/>
</dbReference>
<dbReference type="Pfam" id="PF13407">
    <property type="entry name" value="Peripla_BP_4"/>
    <property type="match status" value="1"/>
</dbReference>
<evidence type="ECO:0000313" key="6">
    <source>
        <dbReference type="EMBL" id="SEQ25448.1"/>
    </source>
</evidence>
<dbReference type="EMBL" id="FOFG01000003">
    <property type="protein sequence ID" value="SEQ25448.1"/>
    <property type="molecule type" value="Genomic_DNA"/>
</dbReference>
<comment type="similarity">
    <text evidence="2">Belongs to the bacterial solute-binding protein 2 family.</text>
</comment>
<proteinExistence type="inferred from homology"/>
<accession>A0A1H9EKB5</accession>
<dbReference type="AlphaFoldDB" id="A0A1H9EKB5"/>
<dbReference type="InterPro" id="IPR025997">
    <property type="entry name" value="SBP_2_dom"/>
</dbReference>
<dbReference type="OrthoDB" id="8287616at2"/>
<comment type="subcellular location">
    <subcellularLocation>
        <location evidence="1">Cell envelope</location>
    </subcellularLocation>
</comment>
<keyword evidence="3 4" id="KW-0732">Signal</keyword>
<dbReference type="RefSeq" id="WP_092495789.1">
    <property type="nucleotide sequence ID" value="NZ_FOFG01000003.1"/>
</dbReference>
<dbReference type="Gene3D" id="3.40.50.2300">
    <property type="match status" value="2"/>
</dbReference>
<gene>
    <name evidence="6" type="ORF">SAMN05216548_103183</name>
</gene>
<dbReference type="PANTHER" id="PTHR46847:SF1">
    <property type="entry name" value="D-ALLOSE-BINDING PERIPLASMIC PROTEIN-RELATED"/>
    <property type="match status" value="1"/>
</dbReference>
<name>A0A1H9EKB5_9HYPH</name>
<dbReference type="GO" id="GO:0030246">
    <property type="term" value="F:carbohydrate binding"/>
    <property type="evidence" value="ECO:0007669"/>
    <property type="project" value="UniProtKB-ARBA"/>
</dbReference>
<feature type="signal peptide" evidence="4">
    <location>
        <begin position="1"/>
        <end position="27"/>
    </location>
</feature>
<evidence type="ECO:0000256" key="1">
    <source>
        <dbReference type="ARBA" id="ARBA00004196"/>
    </source>
</evidence>
<dbReference type="InterPro" id="IPR028082">
    <property type="entry name" value="Peripla_BP_I"/>
</dbReference>
<evidence type="ECO:0000256" key="3">
    <source>
        <dbReference type="ARBA" id="ARBA00022729"/>
    </source>
</evidence>
<evidence type="ECO:0000313" key="7">
    <source>
        <dbReference type="Proteomes" id="UP000199647"/>
    </source>
</evidence>
<protein>
    <submittedName>
        <fullName evidence="6">Monosaccharide ABC transporter substrate-binding protein, CUT2 family</fullName>
    </submittedName>
</protein>
<feature type="chain" id="PRO_5011686272" evidence="4">
    <location>
        <begin position="28"/>
        <end position="370"/>
    </location>
</feature>
<dbReference type="STRING" id="1855383.SAMN05216548_103183"/>
<sequence length="370" mass="39687">MTWKTSLLTAAALAGFTVIGAVASASADDLSYFSSKIEPLTKKPSFEAPGPAFDAAACMKGKSILSIPVSSANPFTANIEKAMQAAAKKVGFKFTTWENQGQSSQWVQGMDTAVNQKYDLIDLLAGSDPRVLVPQVQAARAAKIPVIASHYSGMEQTAEVMKYADGDVPIDYAKAGGLLVDWAVTQTKGHMNALILISTGPLSTDSMMSGMKAELAHCADCKSKVMNFAVPDWGTRITPAVQSALLADPTINYIIVMYDSMSQFVVPAVTITGAQSRVKVDAFNGTPFVLGLVQNGQVEMDIGENLDWIGHALLDSEMRRLCGLPVPKDPKIPFYLFNKDNAKDAGTPPQLSKGYGDAYVQGYNDLWKLK</sequence>
<keyword evidence="7" id="KW-1185">Reference proteome</keyword>
<evidence type="ECO:0000256" key="2">
    <source>
        <dbReference type="ARBA" id="ARBA00007639"/>
    </source>
</evidence>
<feature type="domain" description="Periplasmic binding protein" evidence="5">
    <location>
        <begin position="67"/>
        <end position="313"/>
    </location>
</feature>
<dbReference type="SUPFAM" id="SSF53822">
    <property type="entry name" value="Periplasmic binding protein-like I"/>
    <property type="match status" value="1"/>
</dbReference>
<dbReference type="GO" id="GO:0030313">
    <property type="term" value="C:cell envelope"/>
    <property type="evidence" value="ECO:0007669"/>
    <property type="project" value="UniProtKB-SubCell"/>
</dbReference>
<evidence type="ECO:0000259" key="5">
    <source>
        <dbReference type="Pfam" id="PF13407"/>
    </source>
</evidence>
<evidence type="ECO:0000256" key="4">
    <source>
        <dbReference type="SAM" id="SignalP"/>
    </source>
</evidence>
<reference evidence="6 7" key="1">
    <citation type="submission" date="2016-10" db="EMBL/GenBank/DDBJ databases">
        <authorList>
            <person name="de Groot N.N."/>
        </authorList>
    </citation>
    <scope>NUCLEOTIDE SEQUENCE [LARGE SCALE GENOMIC DNA]</scope>
    <source>
        <strain evidence="6 7">A52C2</strain>
    </source>
</reference>